<organism evidence="1 2">
    <name type="scientific">Dissostichus mawsoni</name>
    <name type="common">Antarctic cod</name>
    <dbReference type="NCBI Taxonomy" id="36200"/>
    <lineage>
        <taxon>Eukaryota</taxon>
        <taxon>Metazoa</taxon>
        <taxon>Chordata</taxon>
        <taxon>Craniata</taxon>
        <taxon>Vertebrata</taxon>
        <taxon>Euteleostomi</taxon>
        <taxon>Actinopterygii</taxon>
        <taxon>Neopterygii</taxon>
        <taxon>Teleostei</taxon>
        <taxon>Neoteleostei</taxon>
        <taxon>Acanthomorphata</taxon>
        <taxon>Eupercaria</taxon>
        <taxon>Perciformes</taxon>
        <taxon>Notothenioidei</taxon>
        <taxon>Nototheniidae</taxon>
        <taxon>Dissostichus</taxon>
    </lineage>
</organism>
<keyword evidence="2" id="KW-1185">Reference proteome</keyword>
<name>A0A7J5Z2G8_DISMA</name>
<gene>
    <name evidence="1" type="ORF">F7725_022563</name>
</gene>
<dbReference type="InterPro" id="IPR035983">
    <property type="entry name" value="Hect_E3_ubiquitin_ligase"/>
</dbReference>
<dbReference type="SUPFAM" id="SSF56204">
    <property type="entry name" value="Hect, E3 ligase catalytic domain"/>
    <property type="match status" value="1"/>
</dbReference>
<reference evidence="1 2" key="1">
    <citation type="submission" date="2020-03" db="EMBL/GenBank/DDBJ databases">
        <title>Dissostichus mawsoni Genome sequencing and assembly.</title>
        <authorList>
            <person name="Park H."/>
        </authorList>
    </citation>
    <scope>NUCLEOTIDE SEQUENCE [LARGE SCALE GENOMIC DNA]</scope>
    <source>
        <strain evidence="1">DM0001</strain>
        <tissue evidence="1">Muscle</tissue>
    </source>
</reference>
<dbReference type="Proteomes" id="UP000518266">
    <property type="component" value="Unassembled WGS sequence"/>
</dbReference>
<dbReference type="AlphaFoldDB" id="A0A7J5Z2G8"/>
<comment type="caution">
    <text evidence="1">The sequence shown here is derived from an EMBL/GenBank/DDBJ whole genome shotgun (WGS) entry which is preliminary data.</text>
</comment>
<evidence type="ECO:0000313" key="1">
    <source>
        <dbReference type="EMBL" id="KAF3854508.1"/>
    </source>
</evidence>
<evidence type="ECO:0000313" key="2">
    <source>
        <dbReference type="Proteomes" id="UP000518266"/>
    </source>
</evidence>
<dbReference type="OrthoDB" id="10038899at2759"/>
<dbReference type="EMBL" id="JAAKFY010000007">
    <property type="protein sequence ID" value="KAF3854508.1"/>
    <property type="molecule type" value="Genomic_DNA"/>
</dbReference>
<accession>A0A7J5Z2G8</accession>
<proteinExistence type="predicted"/>
<dbReference type="GO" id="GO:0004842">
    <property type="term" value="F:ubiquitin-protein transferase activity"/>
    <property type="evidence" value="ECO:0007669"/>
    <property type="project" value="InterPro"/>
</dbReference>
<protein>
    <recommendedName>
        <fullName evidence="3">HECT domain-containing protein</fullName>
    </recommendedName>
</protein>
<evidence type="ECO:0008006" key="3">
    <source>
        <dbReference type="Google" id="ProtNLM"/>
    </source>
</evidence>
<sequence>MYKTLKVKRLLPDHSVEKGSGSGVVRDVYSSFWEEFYERCTLGTTVKVPFLRHDFSTATWKAIGRIFVKGFQDCQYMPIKLAPPFLEEMLFGAAHSNLQTSFLQFVSRQEQDLLRDALADFSVDADELLDVLNSCECRKRVTAASLPEILDEISHKELMKSKEAEVALHLKRYIRELDEEKLGRFLRFCTGSNLLTSGQIQVEFIAQSSFTRRPIGRACGMILQLSDNYDSFPDFRSEFNSILESNIWIMDIV</sequence>